<dbReference type="Pfam" id="PF05253">
    <property type="entry name" value="zf-U11-48K"/>
    <property type="match status" value="2"/>
</dbReference>
<reference evidence="5 7" key="1">
    <citation type="journal article" date="2007" name="Nature">
        <title>Evolution of genes and genomes on the Drosophila phylogeny.</title>
        <authorList>
            <consortium name="Drosophila 12 Genomes Consortium"/>
            <person name="Clark A.G."/>
            <person name="Eisen M.B."/>
            <person name="Smith D.R."/>
            <person name="Bergman C.M."/>
            <person name="Oliver B."/>
            <person name="Markow T.A."/>
            <person name="Kaufman T.C."/>
            <person name="Kellis M."/>
            <person name="Gelbart W."/>
            <person name="Iyer V.N."/>
            <person name="Pollard D.A."/>
            <person name="Sackton T.B."/>
            <person name="Larracuente A.M."/>
            <person name="Singh N.D."/>
            <person name="Abad J.P."/>
            <person name="Abt D.N."/>
            <person name="Adryan B."/>
            <person name="Aguade M."/>
            <person name="Akashi H."/>
            <person name="Anderson W.W."/>
            <person name="Aquadro C.F."/>
            <person name="Ardell D.H."/>
            <person name="Arguello R."/>
            <person name="Artieri C.G."/>
            <person name="Barbash D.A."/>
            <person name="Barker D."/>
            <person name="Barsanti P."/>
            <person name="Batterham P."/>
            <person name="Batzoglou S."/>
            <person name="Begun D."/>
            <person name="Bhutkar A."/>
            <person name="Blanco E."/>
            <person name="Bosak S.A."/>
            <person name="Bradley R.K."/>
            <person name="Brand A.D."/>
            <person name="Brent M.R."/>
            <person name="Brooks A.N."/>
            <person name="Brown R.H."/>
            <person name="Butlin R.K."/>
            <person name="Caggese C."/>
            <person name="Calvi B.R."/>
            <person name="Bernardo de Carvalho A."/>
            <person name="Caspi A."/>
            <person name="Castrezana S."/>
            <person name="Celniker S.E."/>
            <person name="Chang J.L."/>
            <person name="Chapple C."/>
            <person name="Chatterji S."/>
            <person name="Chinwalla A."/>
            <person name="Civetta A."/>
            <person name="Clifton S.W."/>
            <person name="Comeron J.M."/>
            <person name="Costello J.C."/>
            <person name="Coyne J.A."/>
            <person name="Daub J."/>
            <person name="David R.G."/>
            <person name="Delcher A.L."/>
            <person name="Delehaunty K."/>
            <person name="Do C.B."/>
            <person name="Ebling H."/>
            <person name="Edwards K."/>
            <person name="Eickbush T."/>
            <person name="Evans J.D."/>
            <person name="Filipski A."/>
            <person name="Findeiss S."/>
            <person name="Freyhult E."/>
            <person name="Fulton L."/>
            <person name="Fulton R."/>
            <person name="Garcia A.C."/>
            <person name="Gardiner A."/>
            <person name="Garfield D.A."/>
            <person name="Garvin B.E."/>
            <person name="Gibson G."/>
            <person name="Gilbert D."/>
            <person name="Gnerre S."/>
            <person name="Godfrey J."/>
            <person name="Good R."/>
            <person name="Gotea V."/>
            <person name="Gravely B."/>
            <person name="Greenberg A.J."/>
            <person name="Griffiths-Jones S."/>
            <person name="Gross S."/>
            <person name="Guigo R."/>
            <person name="Gustafson E.A."/>
            <person name="Haerty W."/>
            <person name="Hahn M.W."/>
            <person name="Halligan D.L."/>
            <person name="Halpern A.L."/>
            <person name="Halter G.M."/>
            <person name="Han M.V."/>
            <person name="Heger A."/>
            <person name="Hillier L."/>
            <person name="Hinrichs A.S."/>
            <person name="Holmes I."/>
            <person name="Hoskins R.A."/>
            <person name="Hubisz M.J."/>
            <person name="Hultmark D."/>
            <person name="Huntley M.A."/>
            <person name="Jaffe D.B."/>
            <person name="Jagadeeshan S."/>
            <person name="Jeck W.R."/>
            <person name="Johnson J."/>
            <person name="Jones C.D."/>
            <person name="Jordan W.C."/>
            <person name="Karpen G.H."/>
            <person name="Kataoka E."/>
            <person name="Keightley P.D."/>
            <person name="Kheradpour P."/>
            <person name="Kirkness E.F."/>
            <person name="Koerich L.B."/>
            <person name="Kristiansen K."/>
            <person name="Kudrna D."/>
            <person name="Kulathinal R.J."/>
            <person name="Kumar S."/>
            <person name="Kwok R."/>
            <person name="Lander E."/>
            <person name="Langley C.H."/>
            <person name="Lapoint R."/>
            <person name="Lazzaro B.P."/>
            <person name="Lee S.J."/>
            <person name="Levesque L."/>
            <person name="Li R."/>
            <person name="Lin C.F."/>
            <person name="Lin M.F."/>
            <person name="Lindblad-Toh K."/>
            <person name="Llopart A."/>
            <person name="Long M."/>
            <person name="Low L."/>
            <person name="Lozovsky E."/>
            <person name="Lu J."/>
            <person name="Luo M."/>
            <person name="Machado C.A."/>
            <person name="Makalowski W."/>
            <person name="Marzo M."/>
            <person name="Matsuda M."/>
            <person name="Matzkin L."/>
            <person name="McAllister B."/>
            <person name="McBride C.S."/>
            <person name="McKernan B."/>
            <person name="McKernan K."/>
            <person name="Mendez-Lago M."/>
            <person name="Minx P."/>
            <person name="Mollenhauer M.U."/>
            <person name="Montooth K."/>
            <person name="Mount S.M."/>
            <person name="Mu X."/>
            <person name="Myers E."/>
            <person name="Negre B."/>
            <person name="Newfeld S."/>
            <person name="Nielsen R."/>
            <person name="Noor M.A."/>
            <person name="O'Grady P."/>
            <person name="Pachter L."/>
            <person name="Papaceit M."/>
            <person name="Parisi M.J."/>
            <person name="Parisi M."/>
            <person name="Parts L."/>
            <person name="Pedersen J.S."/>
            <person name="Pesole G."/>
            <person name="Phillippy A.M."/>
            <person name="Ponting C.P."/>
            <person name="Pop M."/>
            <person name="Porcelli D."/>
            <person name="Powell J.R."/>
            <person name="Prohaska S."/>
            <person name="Pruitt K."/>
            <person name="Puig M."/>
            <person name="Quesneville H."/>
            <person name="Ram K.R."/>
            <person name="Rand D."/>
            <person name="Rasmussen M.D."/>
            <person name="Reed L.K."/>
            <person name="Reenan R."/>
            <person name="Reily A."/>
            <person name="Remington K.A."/>
            <person name="Rieger T.T."/>
            <person name="Ritchie M.G."/>
            <person name="Robin C."/>
            <person name="Rogers Y.H."/>
            <person name="Rohde C."/>
            <person name="Rozas J."/>
            <person name="Rubenfield M.J."/>
            <person name="Ruiz A."/>
            <person name="Russo S."/>
            <person name="Salzberg S.L."/>
            <person name="Sanchez-Gracia A."/>
            <person name="Saranga D.J."/>
            <person name="Sato H."/>
            <person name="Schaeffer S.W."/>
            <person name="Schatz M.C."/>
            <person name="Schlenke T."/>
            <person name="Schwartz R."/>
            <person name="Segarra C."/>
            <person name="Singh R.S."/>
            <person name="Sirot L."/>
            <person name="Sirota M."/>
            <person name="Sisneros N.B."/>
            <person name="Smith C.D."/>
            <person name="Smith T.F."/>
            <person name="Spieth J."/>
            <person name="Stage D.E."/>
            <person name="Stark A."/>
            <person name="Stephan W."/>
            <person name="Strausberg R.L."/>
            <person name="Strempel S."/>
            <person name="Sturgill D."/>
            <person name="Sutton G."/>
            <person name="Sutton G.G."/>
            <person name="Tao W."/>
            <person name="Teichmann S."/>
            <person name="Tobari Y.N."/>
            <person name="Tomimura Y."/>
            <person name="Tsolas J.M."/>
            <person name="Valente V.L."/>
            <person name="Venter E."/>
            <person name="Venter J.C."/>
            <person name="Vicario S."/>
            <person name="Vieira F.G."/>
            <person name="Vilella A.J."/>
            <person name="Villasante A."/>
            <person name="Walenz B."/>
            <person name="Wang J."/>
            <person name="Wasserman M."/>
            <person name="Watts T."/>
            <person name="Wilson D."/>
            <person name="Wilson R.K."/>
            <person name="Wing R.A."/>
            <person name="Wolfner M.F."/>
            <person name="Wong A."/>
            <person name="Wong G.K."/>
            <person name="Wu C.I."/>
            <person name="Wu G."/>
            <person name="Yamamoto D."/>
            <person name="Yang H.P."/>
            <person name="Yang S.P."/>
            <person name="Yorke J.A."/>
            <person name="Yoshida K."/>
            <person name="Zdobnov E."/>
            <person name="Zhang P."/>
            <person name="Zhang Y."/>
            <person name="Zimin A.V."/>
            <person name="Baldwin J."/>
            <person name="Abdouelleil A."/>
            <person name="Abdulkadir J."/>
            <person name="Abebe A."/>
            <person name="Abera B."/>
            <person name="Abreu J."/>
            <person name="Acer S.C."/>
            <person name="Aftuck L."/>
            <person name="Alexander A."/>
            <person name="An P."/>
            <person name="Anderson E."/>
            <person name="Anderson S."/>
            <person name="Arachi H."/>
            <person name="Azer M."/>
            <person name="Bachantsang P."/>
            <person name="Barry A."/>
            <person name="Bayul T."/>
            <person name="Berlin A."/>
            <person name="Bessette D."/>
            <person name="Bloom T."/>
            <person name="Blye J."/>
            <person name="Boguslavskiy L."/>
            <person name="Bonnet C."/>
            <person name="Boukhgalter B."/>
            <person name="Bourzgui I."/>
            <person name="Brown A."/>
            <person name="Cahill P."/>
            <person name="Channer S."/>
            <person name="Cheshatsang Y."/>
            <person name="Chuda L."/>
            <person name="Citroen M."/>
            <person name="Collymore A."/>
            <person name="Cooke P."/>
            <person name="Costello M."/>
            <person name="D'Aco K."/>
            <person name="Daza R."/>
            <person name="De Haan G."/>
            <person name="DeGray S."/>
            <person name="DeMaso C."/>
            <person name="Dhargay N."/>
            <person name="Dooley K."/>
            <person name="Dooley E."/>
            <person name="Doricent M."/>
            <person name="Dorje P."/>
            <person name="Dorjee K."/>
            <person name="Dupes A."/>
            <person name="Elong R."/>
            <person name="Falk J."/>
            <person name="Farina A."/>
            <person name="Faro S."/>
            <person name="Ferguson D."/>
            <person name="Fisher S."/>
            <person name="Foley C.D."/>
            <person name="Franke A."/>
            <person name="Friedrich D."/>
            <person name="Gadbois L."/>
            <person name="Gearin G."/>
            <person name="Gearin C.R."/>
            <person name="Giannoukos G."/>
            <person name="Goode T."/>
            <person name="Graham J."/>
            <person name="Grandbois E."/>
            <person name="Grewal S."/>
            <person name="Gyaltsen K."/>
            <person name="Hafez N."/>
            <person name="Hagos B."/>
            <person name="Hall J."/>
            <person name="Henson C."/>
            <person name="Hollinger A."/>
            <person name="Honan T."/>
            <person name="Huard M.D."/>
            <person name="Hughes L."/>
            <person name="Hurhula B."/>
            <person name="Husby M.E."/>
            <person name="Kamat A."/>
            <person name="Kanga B."/>
            <person name="Kashin S."/>
            <person name="Khazanovich D."/>
            <person name="Kisner P."/>
            <person name="Lance K."/>
            <person name="Lara M."/>
            <person name="Lee W."/>
            <person name="Lennon N."/>
            <person name="Letendre F."/>
            <person name="LeVine R."/>
            <person name="Lipovsky A."/>
            <person name="Liu X."/>
            <person name="Liu J."/>
            <person name="Liu S."/>
            <person name="Lokyitsang T."/>
            <person name="Lokyitsang Y."/>
            <person name="Lubonja R."/>
            <person name="Lui A."/>
            <person name="MacDonald P."/>
            <person name="Magnisalis V."/>
            <person name="Maru K."/>
            <person name="Matthews C."/>
            <person name="McCusker W."/>
            <person name="McDonough S."/>
            <person name="Mehta T."/>
            <person name="Meldrim J."/>
            <person name="Meneus L."/>
            <person name="Mihai O."/>
            <person name="Mihalev A."/>
            <person name="Mihova T."/>
            <person name="Mittelman R."/>
            <person name="Mlenga V."/>
            <person name="Montmayeur A."/>
            <person name="Mulrain L."/>
            <person name="Navidi A."/>
            <person name="Naylor J."/>
            <person name="Negash T."/>
            <person name="Nguyen T."/>
            <person name="Nguyen N."/>
            <person name="Nicol R."/>
            <person name="Norbu C."/>
            <person name="Norbu N."/>
            <person name="Novod N."/>
            <person name="O'Neill B."/>
            <person name="Osman S."/>
            <person name="Markiewicz E."/>
            <person name="Oyono O.L."/>
            <person name="Patti C."/>
            <person name="Phunkhang P."/>
            <person name="Pierre F."/>
            <person name="Priest M."/>
            <person name="Raghuraman S."/>
            <person name="Rege F."/>
            <person name="Reyes R."/>
            <person name="Rise C."/>
            <person name="Rogov P."/>
            <person name="Ross K."/>
            <person name="Ryan E."/>
            <person name="Settipalli S."/>
            <person name="Shea T."/>
            <person name="Sherpa N."/>
            <person name="Shi L."/>
            <person name="Shih D."/>
            <person name="Sparrow T."/>
            <person name="Spaulding J."/>
            <person name="Stalker J."/>
            <person name="Stange-Thomann N."/>
            <person name="Stavropoulos S."/>
            <person name="Stone C."/>
            <person name="Strader C."/>
            <person name="Tesfaye S."/>
            <person name="Thomson T."/>
            <person name="Thoulutsang Y."/>
            <person name="Thoulutsang D."/>
            <person name="Topham K."/>
            <person name="Topping I."/>
            <person name="Tsamla T."/>
            <person name="Vassiliev H."/>
            <person name="Vo A."/>
            <person name="Wangchuk T."/>
            <person name="Wangdi T."/>
            <person name="Weiand M."/>
            <person name="Wilkinson J."/>
            <person name="Wilson A."/>
            <person name="Yadav S."/>
            <person name="Young G."/>
            <person name="Yu Q."/>
            <person name="Zembek L."/>
            <person name="Zhong D."/>
            <person name="Zimmer A."/>
            <person name="Zwirko Z."/>
            <person name="Jaffe D.B."/>
            <person name="Alvarez P."/>
            <person name="Brockman W."/>
            <person name="Butler J."/>
            <person name="Chin C."/>
            <person name="Gnerre S."/>
            <person name="Grabherr M."/>
            <person name="Kleber M."/>
            <person name="Mauceli E."/>
            <person name="MacCallum I."/>
        </authorList>
    </citation>
    <scope>NUCLEOTIDE SEQUENCE [LARGE SCALE GENOMIC DNA]</scope>
    <source>
        <strain evidence="5">TSC#14024-0371.13</strain>
        <strain evidence="7">Tucson 14024-0371.13</strain>
    </source>
</reference>
<reference evidence="5" key="3">
    <citation type="submission" date="2015-10" db="EMBL/GenBank/DDBJ databases">
        <authorList>
            <consortium name="FlyBase"/>
        </authorList>
    </citation>
    <scope>NUCLEOTIDE SEQUENCE</scope>
    <source>
        <strain evidence="5">TSC#14024-0371.13</strain>
    </source>
</reference>
<evidence type="ECO:0000313" key="5">
    <source>
        <dbReference type="EMBL" id="EDV40995.2"/>
    </source>
</evidence>
<evidence type="ECO:0000259" key="4">
    <source>
        <dbReference type="PROSITE" id="PS51800"/>
    </source>
</evidence>
<dbReference type="EMBL" id="CH902618">
    <property type="protein sequence ID" value="KPU78877.1"/>
    <property type="molecule type" value="Genomic_DNA"/>
</dbReference>
<protein>
    <submittedName>
        <fullName evidence="5">Uncharacterized protein, isoform A</fullName>
    </submittedName>
    <submittedName>
        <fullName evidence="6">Uncharacterized protein, isoform C</fullName>
    </submittedName>
</protein>
<gene>
    <name evidence="5" type="primary">Dana\GF23650</name>
    <name evidence="5" type="synonym">dana_GLEANR_8433</name>
    <name evidence="5" type="ORF">GF23650</name>
</gene>
<keyword evidence="7" id="KW-1185">Reference proteome</keyword>
<evidence type="ECO:0000313" key="7">
    <source>
        <dbReference type="Proteomes" id="UP000007801"/>
    </source>
</evidence>
<proteinExistence type="predicted"/>
<sequence length="170" mass="20439">MSHKWYKMPSLRKKELDFPSFHEVVICPYDRSHRVLRGRMSIHLVHCRGKDFNPDKFLICPFNSSHRVCKWKIDEHVKKCVNRSDIWEVTPDESPKTDQKKSVPCEADWDVDEDVPTYTPNLMEKENFVVRSHYGLSRDDGRKFREEERKRFALWQEKQKEKAKDDKDEA</sequence>
<reference evidence="5" key="2">
    <citation type="journal article" date="2008" name="Bioinformatics">
        <title>Assembly reconciliation.</title>
        <authorList>
            <person name="Zimin A.V."/>
            <person name="Smith D.R."/>
            <person name="Sutton G."/>
            <person name="Yorke J.A."/>
        </authorList>
    </citation>
    <scope>NUCLEOTIDE SEQUENCE</scope>
    <source>
        <strain evidence="5">TSC#14024-0371.13</strain>
    </source>
</reference>
<evidence type="ECO:0000256" key="2">
    <source>
        <dbReference type="ARBA" id="ARBA00022771"/>
    </source>
</evidence>
<dbReference type="GeneID" id="6506291"/>
<name>B3M856_DROAN</name>
<dbReference type="InterPro" id="IPR036236">
    <property type="entry name" value="Znf_C2H2_sf"/>
</dbReference>
<dbReference type="AlphaFoldDB" id="B3M856"/>
<keyword evidence="3" id="KW-0862">Zinc</keyword>
<dbReference type="InterPro" id="IPR022776">
    <property type="entry name" value="TRM13/UPF0224_CHHC_Znf_dom"/>
</dbReference>
<feature type="domain" description="CHHC U11-48K-type" evidence="4">
    <location>
        <begin position="24"/>
        <end position="51"/>
    </location>
</feature>
<dbReference type="KEGG" id="dan:6506291"/>
<dbReference type="HOGENOM" id="CLU_105561_1_0_1"/>
<dbReference type="PROSITE" id="PS51800">
    <property type="entry name" value="ZF_CHHC_U11_48K"/>
    <property type="match status" value="2"/>
</dbReference>
<organism evidence="5 7">
    <name type="scientific">Drosophila ananassae</name>
    <name type="common">Fruit fly</name>
    <dbReference type="NCBI Taxonomy" id="7217"/>
    <lineage>
        <taxon>Eukaryota</taxon>
        <taxon>Metazoa</taxon>
        <taxon>Ecdysozoa</taxon>
        <taxon>Arthropoda</taxon>
        <taxon>Hexapoda</taxon>
        <taxon>Insecta</taxon>
        <taxon>Pterygota</taxon>
        <taxon>Neoptera</taxon>
        <taxon>Endopterygota</taxon>
        <taxon>Diptera</taxon>
        <taxon>Brachycera</taxon>
        <taxon>Muscomorpha</taxon>
        <taxon>Ephydroidea</taxon>
        <taxon>Drosophilidae</taxon>
        <taxon>Drosophila</taxon>
        <taxon>Sophophora</taxon>
    </lineage>
</organism>
<keyword evidence="2" id="KW-0863">Zinc-finger</keyword>
<dbReference type="GO" id="GO:0008270">
    <property type="term" value="F:zinc ion binding"/>
    <property type="evidence" value="ECO:0007669"/>
    <property type="project" value="UniProtKB-KW"/>
</dbReference>
<feature type="domain" description="CHHC U11-48K-type" evidence="4">
    <location>
        <begin position="57"/>
        <end position="84"/>
    </location>
</feature>
<evidence type="ECO:0000313" key="6">
    <source>
        <dbReference type="EMBL" id="KPU78877.1"/>
    </source>
</evidence>
<evidence type="ECO:0000256" key="1">
    <source>
        <dbReference type="ARBA" id="ARBA00022723"/>
    </source>
</evidence>
<dbReference type="EMBL" id="CH902618">
    <property type="protein sequence ID" value="EDV40995.2"/>
    <property type="molecule type" value="Genomic_DNA"/>
</dbReference>
<dbReference type="SUPFAM" id="SSF57667">
    <property type="entry name" value="beta-beta-alpha zinc fingers"/>
    <property type="match status" value="1"/>
</dbReference>
<keyword evidence="1" id="KW-0479">Metal-binding</keyword>
<dbReference type="eggNOG" id="KOG4376">
    <property type="taxonomic scope" value="Eukaryota"/>
</dbReference>
<dbReference type="OrthoDB" id="5839404at2759"/>
<evidence type="ECO:0000256" key="3">
    <source>
        <dbReference type="ARBA" id="ARBA00022833"/>
    </source>
</evidence>
<dbReference type="Proteomes" id="UP000007801">
    <property type="component" value="Unassembled WGS sequence"/>
</dbReference>
<accession>B3M856</accession>